<protein>
    <submittedName>
        <fullName evidence="1">Uncharacterized protein</fullName>
    </submittedName>
</protein>
<accession>A0ACB0ZMU1</accession>
<keyword evidence="2" id="KW-1185">Reference proteome</keyword>
<gene>
    <name evidence="1" type="ORF">MENTE1834_LOCUS26715</name>
</gene>
<dbReference type="Proteomes" id="UP001497535">
    <property type="component" value="Unassembled WGS sequence"/>
</dbReference>
<organism evidence="1 2">
    <name type="scientific">Meloidogyne enterolobii</name>
    <name type="common">Root-knot nematode worm</name>
    <name type="synonym">Meloidogyne mayaguensis</name>
    <dbReference type="NCBI Taxonomy" id="390850"/>
    <lineage>
        <taxon>Eukaryota</taxon>
        <taxon>Metazoa</taxon>
        <taxon>Ecdysozoa</taxon>
        <taxon>Nematoda</taxon>
        <taxon>Chromadorea</taxon>
        <taxon>Rhabditida</taxon>
        <taxon>Tylenchina</taxon>
        <taxon>Tylenchomorpha</taxon>
        <taxon>Tylenchoidea</taxon>
        <taxon>Meloidogynidae</taxon>
        <taxon>Meloidogyninae</taxon>
        <taxon>Meloidogyne</taxon>
    </lineage>
</organism>
<sequence>MGKNTINALIIGFIILISRGRFRLQLKIKLNVENNRIMVRTTHWSLDRKK</sequence>
<name>A0ACB0ZMU1_MELEN</name>
<evidence type="ECO:0000313" key="1">
    <source>
        <dbReference type="EMBL" id="CAK5079591.1"/>
    </source>
</evidence>
<comment type="caution">
    <text evidence="1">The sequence shown here is derived from an EMBL/GenBank/DDBJ whole genome shotgun (WGS) entry which is preliminary data.</text>
</comment>
<evidence type="ECO:0000313" key="2">
    <source>
        <dbReference type="Proteomes" id="UP001497535"/>
    </source>
</evidence>
<proteinExistence type="predicted"/>
<dbReference type="EMBL" id="CAVMJV010000038">
    <property type="protein sequence ID" value="CAK5079591.1"/>
    <property type="molecule type" value="Genomic_DNA"/>
</dbReference>
<reference evidence="1" key="1">
    <citation type="submission" date="2023-11" db="EMBL/GenBank/DDBJ databases">
        <authorList>
            <person name="Poullet M."/>
        </authorList>
    </citation>
    <scope>NUCLEOTIDE SEQUENCE</scope>
    <source>
        <strain evidence="1">E1834</strain>
    </source>
</reference>